<evidence type="ECO:0000313" key="1">
    <source>
        <dbReference type="EMBL" id="MDZ7277257.1"/>
    </source>
</evidence>
<gene>
    <name evidence="1" type="ORF">N4G40_03035</name>
</gene>
<evidence type="ECO:0000313" key="2">
    <source>
        <dbReference type="Proteomes" id="UP001288620"/>
    </source>
</evidence>
<reference evidence="2" key="1">
    <citation type="submission" date="2023-07" db="EMBL/GenBank/DDBJ databases">
        <title>Structural and functional analysis of rice phyllospheric bacteria for their antimicrobial properties and defense elicitation against blast disease.</title>
        <authorList>
            <person name="Sahu K.P."/>
            <person name="Asharani P."/>
            <person name="Kumar M."/>
            <person name="Reddy B."/>
            <person name="Kumar A."/>
        </authorList>
    </citation>
    <scope>NUCLEOTIDE SEQUENCE [LARGE SCALE GENOMIC DNA]</scope>
    <source>
        <strain evidence="2">OsEp_Plm_30P10</strain>
    </source>
</reference>
<accession>A0ABU5LBE0</accession>
<sequence length="92" mass="9579">MEQNENVVVLESPILRGDTVITQIELMKPNAGALRGVRLSELAGSDVDALLVVVPRISVPSLTKAECNALAPADLIALAGKVIGFLTAKSDA</sequence>
<protein>
    <submittedName>
        <fullName evidence="1">Phage tail assembly protein</fullName>
    </submittedName>
</protein>
<dbReference type="RefSeq" id="WP_322541382.1">
    <property type="nucleotide sequence ID" value="NZ_JAOBTT010000001.1"/>
</dbReference>
<dbReference type="Pfam" id="PF10109">
    <property type="entry name" value="Phage_TAC_7"/>
    <property type="match status" value="1"/>
</dbReference>
<dbReference type="InterPro" id="IPR019289">
    <property type="entry name" value="Phage_tail_E/E"/>
</dbReference>
<organism evidence="1 2">
    <name type="scientific">Pantoea eucrina</name>
    <dbReference type="NCBI Taxonomy" id="472693"/>
    <lineage>
        <taxon>Bacteria</taxon>
        <taxon>Pseudomonadati</taxon>
        <taxon>Pseudomonadota</taxon>
        <taxon>Gammaproteobacteria</taxon>
        <taxon>Enterobacterales</taxon>
        <taxon>Erwiniaceae</taxon>
        <taxon>Pantoea</taxon>
    </lineage>
</organism>
<comment type="caution">
    <text evidence="1">The sequence shown here is derived from an EMBL/GenBank/DDBJ whole genome shotgun (WGS) entry which is preliminary data.</text>
</comment>
<proteinExistence type="predicted"/>
<name>A0ABU5LBE0_9GAMM</name>
<keyword evidence="2" id="KW-1185">Reference proteome</keyword>
<dbReference type="Proteomes" id="UP001288620">
    <property type="component" value="Unassembled WGS sequence"/>
</dbReference>
<dbReference type="EMBL" id="JAOBTT010000001">
    <property type="protein sequence ID" value="MDZ7277257.1"/>
    <property type="molecule type" value="Genomic_DNA"/>
</dbReference>